<evidence type="ECO:0000313" key="2">
    <source>
        <dbReference type="Proteomes" id="UP000075420"/>
    </source>
</evidence>
<protein>
    <submittedName>
        <fullName evidence="1">Uncharacterized protein</fullName>
    </submittedName>
</protein>
<dbReference type="AlphaFoldDB" id="A0A150PRD3"/>
<gene>
    <name evidence="1" type="ORF">BE08_37870</name>
</gene>
<evidence type="ECO:0000313" key="1">
    <source>
        <dbReference type="EMBL" id="KYF58244.1"/>
    </source>
</evidence>
<dbReference type="Proteomes" id="UP000075420">
    <property type="component" value="Unassembled WGS sequence"/>
</dbReference>
<comment type="caution">
    <text evidence="1">The sequence shown here is derived from an EMBL/GenBank/DDBJ whole genome shotgun (WGS) entry which is preliminary data.</text>
</comment>
<reference evidence="1 2" key="1">
    <citation type="submission" date="2014-02" db="EMBL/GenBank/DDBJ databases">
        <title>The small core and large imbalanced accessory genome model reveals a collaborative survival strategy of Sorangium cellulosum strains in nature.</title>
        <authorList>
            <person name="Han K."/>
            <person name="Peng R."/>
            <person name="Blom J."/>
            <person name="Li Y.-Z."/>
        </authorList>
    </citation>
    <scope>NUCLEOTIDE SEQUENCE [LARGE SCALE GENOMIC DNA]</scope>
    <source>
        <strain evidence="1 2">So0157-25</strain>
    </source>
</reference>
<dbReference type="EMBL" id="JELY01000757">
    <property type="protein sequence ID" value="KYF58244.1"/>
    <property type="molecule type" value="Genomic_DNA"/>
</dbReference>
<accession>A0A150PRD3</accession>
<proteinExistence type="predicted"/>
<name>A0A150PRD3_SORCE</name>
<sequence length="266" mass="30696">MMKKKPAWLSILPGNLDPSRFTLDQLRNVKAAHSFLSERIKGPPGFAEYMRAYRFLLFFGIACVAENKYPALTRCWKDLERLFMRDPAFEDGVFVQSWVLMDFPFGPERQTALDYFEEFLEGTEAGPGFSRFIDEARKSRLGLYQDAGRTKTVANFRELISGRTISAFPSVDAYGKGEILLTRAIRHGEQAFLWGHPKGFPKETKSQIENMVLDKLFYFFEETTPEAQFEAFMKLAGPYWMSCVTKNDAIPILDPDHYETYLDRRA</sequence>
<organism evidence="1 2">
    <name type="scientific">Sorangium cellulosum</name>
    <name type="common">Polyangium cellulosum</name>
    <dbReference type="NCBI Taxonomy" id="56"/>
    <lineage>
        <taxon>Bacteria</taxon>
        <taxon>Pseudomonadati</taxon>
        <taxon>Myxococcota</taxon>
        <taxon>Polyangia</taxon>
        <taxon>Polyangiales</taxon>
        <taxon>Polyangiaceae</taxon>
        <taxon>Sorangium</taxon>
    </lineage>
</organism>